<evidence type="ECO:0000313" key="1">
    <source>
        <dbReference type="EMBL" id="WUV49943.1"/>
    </source>
</evidence>
<protein>
    <submittedName>
        <fullName evidence="1">Uncharacterized protein</fullName>
    </submittedName>
</protein>
<dbReference type="Proteomes" id="UP001432062">
    <property type="component" value="Chromosome"/>
</dbReference>
<accession>A0ABZ1Z381</accession>
<name>A0ABZ1Z381_9NOCA</name>
<evidence type="ECO:0000313" key="2">
    <source>
        <dbReference type="Proteomes" id="UP001432062"/>
    </source>
</evidence>
<proteinExistence type="predicted"/>
<dbReference type="EMBL" id="CP109441">
    <property type="protein sequence ID" value="WUV49943.1"/>
    <property type="molecule type" value="Genomic_DNA"/>
</dbReference>
<dbReference type="RefSeq" id="WP_329414653.1">
    <property type="nucleotide sequence ID" value="NZ_CP109441.1"/>
</dbReference>
<organism evidence="1 2">
    <name type="scientific">Nocardia vinacea</name>
    <dbReference type="NCBI Taxonomy" id="96468"/>
    <lineage>
        <taxon>Bacteria</taxon>
        <taxon>Bacillati</taxon>
        <taxon>Actinomycetota</taxon>
        <taxon>Actinomycetes</taxon>
        <taxon>Mycobacteriales</taxon>
        <taxon>Nocardiaceae</taxon>
        <taxon>Nocardia</taxon>
    </lineage>
</organism>
<reference evidence="1" key="1">
    <citation type="submission" date="2022-10" db="EMBL/GenBank/DDBJ databases">
        <title>The complete genomes of actinobacterial strains from the NBC collection.</title>
        <authorList>
            <person name="Joergensen T.S."/>
            <person name="Alvarez Arevalo M."/>
            <person name="Sterndorff E.B."/>
            <person name="Faurdal D."/>
            <person name="Vuksanovic O."/>
            <person name="Mourched A.-S."/>
            <person name="Charusanti P."/>
            <person name="Shaw S."/>
            <person name="Blin K."/>
            <person name="Weber T."/>
        </authorList>
    </citation>
    <scope>NUCLEOTIDE SEQUENCE</scope>
    <source>
        <strain evidence="1">NBC_01482</strain>
    </source>
</reference>
<gene>
    <name evidence="1" type="ORF">OG563_18160</name>
</gene>
<keyword evidence="2" id="KW-1185">Reference proteome</keyword>
<sequence length="105" mass="11776">MHELAPLAPPAPSRRLRIPRTSHYTTALVHIPAERGQVRLYADCGRAEFDAEGQLVRVVCAAVLYGSIPVTDHRMGWHLTWDAHPCRWIGWRIVDDSAEPVRAAS</sequence>